<dbReference type="InterPro" id="IPR004614">
    <property type="entry name" value="P_AcTrfase"/>
</dbReference>
<evidence type="ECO:0000313" key="10">
    <source>
        <dbReference type="EMBL" id="EFV94682.1"/>
    </source>
</evidence>
<dbReference type="NCBIfam" id="NF007233">
    <property type="entry name" value="PRK09653.1"/>
    <property type="match status" value="1"/>
</dbReference>
<evidence type="ECO:0000256" key="7">
    <source>
        <dbReference type="ARBA" id="ARBA00023315"/>
    </source>
</evidence>
<dbReference type="Gene3D" id="3.40.50.10950">
    <property type="match status" value="1"/>
</dbReference>
<accession>E7RXK8</accession>
<dbReference type="NCBIfam" id="TIGR00651">
    <property type="entry name" value="pta"/>
    <property type="match status" value="1"/>
</dbReference>
<dbReference type="Proteomes" id="UP000011021">
    <property type="component" value="Unassembled WGS sequence"/>
</dbReference>
<evidence type="ECO:0000256" key="4">
    <source>
        <dbReference type="ARBA" id="ARBA00012707"/>
    </source>
</evidence>
<dbReference type="InterPro" id="IPR042112">
    <property type="entry name" value="P_AcTrfase_dom2"/>
</dbReference>
<evidence type="ECO:0000259" key="9">
    <source>
        <dbReference type="Pfam" id="PF01515"/>
    </source>
</evidence>
<evidence type="ECO:0000313" key="11">
    <source>
        <dbReference type="Proteomes" id="UP000011021"/>
    </source>
</evidence>
<evidence type="ECO:0000256" key="2">
    <source>
        <dbReference type="ARBA" id="ARBA00004989"/>
    </source>
</evidence>
<dbReference type="Gene3D" id="3.40.50.10750">
    <property type="entry name" value="Isocitrate/Isopropylmalate dehydrogenase-like"/>
    <property type="match status" value="1"/>
</dbReference>
<dbReference type="InterPro" id="IPR050500">
    <property type="entry name" value="Phos_Acetyltrans/Butyryltrans"/>
</dbReference>
<dbReference type="Pfam" id="PF01515">
    <property type="entry name" value="PTA_PTB"/>
    <property type="match status" value="1"/>
</dbReference>
<protein>
    <recommendedName>
        <fullName evidence="5">Phosphate acetyltransferase</fullName>
        <ecNumber evidence="4">2.3.1.8</ecNumber>
    </recommendedName>
    <alternativeName>
        <fullName evidence="8">Phosphotransacetylase</fullName>
    </alternativeName>
</protein>
<dbReference type="HOGENOM" id="CLU_019723_0_1_4"/>
<comment type="catalytic activity">
    <reaction evidence="1">
        <text>acetyl-CoA + phosphate = acetyl phosphate + CoA</text>
        <dbReference type="Rhea" id="RHEA:19521"/>
        <dbReference type="ChEBI" id="CHEBI:22191"/>
        <dbReference type="ChEBI" id="CHEBI:43474"/>
        <dbReference type="ChEBI" id="CHEBI:57287"/>
        <dbReference type="ChEBI" id="CHEBI:57288"/>
        <dbReference type="EC" id="2.3.1.8"/>
    </reaction>
</comment>
<evidence type="ECO:0000256" key="8">
    <source>
        <dbReference type="ARBA" id="ARBA00031108"/>
    </source>
</evidence>
<dbReference type="InterPro" id="IPR002505">
    <property type="entry name" value="PTA_PTB"/>
</dbReference>
<dbReference type="EMBL" id="AEQP01000010">
    <property type="protein sequence ID" value="EFV94682.1"/>
    <property type="molecule type" value="Genomic_DNA"/>
</dbReference>
<dbReference type="PANTHER" id="PTHR43356">
    <property type="entry name" value="PHOSPHATE ACETYLTRANSFERASE"/>
    <property type="match status" value="1"/>
</dbReference>
<feature type="domain" description="Phosphate acetyl/butaryl transferase" evidence="9">
    <location>
        <begin position="40"/>
        <end position="363"/>
    </location>
</feature>
<dbReference type="eggNOG" id="COG0280">
    <property type="taxonomic scope" value="Bacteria"/>
</dbReference>
<evidence type="ECO:0000256" key="3">
    <source>
        <dbReference type="ARBA" id="ARBA00005656"/>
    </source>
</evidence>
<proteinExistence type="inferred from homology"/>
<keyword evidence="6 10" id="KW-0808">Transferase</keyword>
<dbReference type="SUPFAM" id="SSF53659">
    <property type="entry name" value="Isocitrate/Isopropylmalate dehydrogenase-like"/>
    <property type="match status" value="1"/>
</dbReference>
<keyword evidence="11" id="KW-1185">Reference proteome</keyword>
<keyword evidence="7 10" id="KW-0012">Acyltransferase</keyword>
<evidence type="ECO:0000256" key="6">
    <source>
        <dbReference type="ARBA" id="ARBA00022679"/>
    </source>
</evidence>
<dbReference type="InterPro" id="IPR042113">
    <property type="entry name" value="P_AcTrfase_dom1"/>
</dbReference>
<gene>
    <name evidence="10" type="primary">pta</name>
    <name evidence="10" type="ORF">HMPREF0551_1429</name>
</gene>
<comment type="similarity">
    <text evidence="3">Belongs to the phosphate acetyltransferase and butyryltransferase family.</text>
</comment>
<dbReference type="GO" id="GO:0008959">
    <property type="term" value="F:phosphate acetyltransferase activity"/>
    <property type="evidence" value="ECO:0007669"/>
    <property type="project" value="UniProtKB-EC"/>
</dbReference>
<dbReference type="PIRSF" id="PIRSF000428">
    <property type="entry name" value="P_Ac_trans"/>
    <property type="match status" value="1"/>
</dbReference>
<dbReference type="EC" id="2.3.1.8" evidence="4"/>
<name>E7RXK8_9BURK</name>
<dbReference type="PANTHER" id="PTHR43356:SF3">
    <property type="entry name" value="PHOSPHATE ACETYLTRANSFERASE"/>
    <property type="match status" value="1"/>
</dbReference>
<evidence type="ECO:0000256" key="1">
    <source>
        <dbReference type="ARBA" id="ARBA00000705"/>
    </source>
</evidence>
<dbReference type="InterPro" id="IPR012147">
    <property type="entry name" value="P_Ac_Bu_trans"/>
</dbReference>
<sequence length="367" mass="38654">MAGVLGYHGITFRILPIVPFPSFAMSTLTYIPDPALPDLLQGVQQRASALNRNVVLCEADDPRVLRAGVQAQQRGVARITLVGNRKAIEQCAAAEGLSLDGLTIRDPANDPETAALAERLFQHRQHKGMTPEKAAAEIRKPLVFANMLVAEGKVDGSVAGAVHTTADVVRAAIQLIGTAPGTSLVSSFFLVALDKPHHPMQGGLIYTDCGLVINPTSEELVDIARAGSRSAQQLLGEEPRVAMLSFSTAGSGGKHPDVEKVQRAVALLAAAEPDLKLDGEVQFDAAMVPSIATRKLPDSKLKGRANVLVFPNLDAGNIGYKITERIGGAMVVGPLLQGLRRPANDLSRGADTPDIVNAIAVTALQSA</sequence>
<dbReference type="STRING" id="887898.HMPREF0551_1429"/>
<comment type="pathway">
    <text evidence="2">Metabolic intermediate biosynthesis; acetyl-CoA biosynthesis; acetyl-CoA from acetate: step 2/2.</text>
</comment>
<organism evidence="10 11">
    <name type="scientific">Lautropia mirabilis ATCC 51599</name>
    <dbReference type="NCBI Taxonomy" id="887898"/>
    <lineage>
        <taxon>Bacteria</taxon>
        <taxon>Pseudomonadati</taxon>
        <taxon>Pseudomonadota</taxon>
        <taxon>Betaproteobacteria</taxon>
        <taxon>Burkholderiales</taxon>
        <taxon>Burkholderiaceae</taxon>
        <taxon>Lautropia</taxon>
    </lineage>
</organism>
<comment type="caution">
    <text evidence="10">The sequence shown here is derived from an EMBL/GenBank/DDBJ whole genome shotgun (WGS) entry which is preliminary data.</text>
</comment>
<evidence type="ECO:0000256" key="5">
    <source>
        <dbReference type="ARBA" id="ARBA00021528"/>
    </source>
</evidence>
<reference evidence="10 11" key="1">
    <citation type="submission" date="2010-12" db="EMBL/GenBank/DDBJ databases">
        <authorList>
            <person name="Muzny D."/>
            <person name="Qin X."/>
            <person name="Deng J."/>
            <person name="Jiang H."/>
            <person name="Liu Y."/>
            <person name="Qu J."/>
            <person name="Song X.-Z."/>
            <person name="Zhang L."/>
            <person name="Thornton R."/>
            <person name="Coyle M."/>
            <person name="Francisco L."/>
            <person name="Jackson L."/>
            <person name="Javaid M."/>
            <person name="Korchina V."/>
            <person name="Kovar C."/>
            <person name="Mata R."/>
            <person name="Mathew T."/>
            <person name="Ngo R."/>
            <person name="Nguyen L."/>
            <person name="Nguyen N."/>
            <person name="Okwuonu G."/>
            <person name="Ongeri F."/>
            <person name="Pham C."/>
            <person name="Simmons D."/>
            <person name="Wilczek-Boney K."/>
            <person name="Hale W."/>
            <person name="Jakkamsetti A."/>
            <person name="Pham P."/>
            <person name="Ruth R."/>
            <person name="San Lucas F."/>
            <person name="Warren J."/>
            <person name="Zhang J."/>
            <person name="Zhao Z."/>
            <person name="Zhou C."/>
            <person name="Zhu D."/>
            <person name="Lee S."/>
            <person name="Bess C."/>
            <person name="Blankenburg K."/>
            <person name="Forbes L."/>
            <person name="Fu Q."/>
            <person name="Gubbala S."/>
            <person name="Hirani K."/>
            <person name="Jayaseelan J.C."/>
            <person name="Lara F."/>
            <person name="Munidasa M."/>
            <person name="Palculict T."/>
            <person name="Patil S."/>
            <person name="Pu L.-L."/>
            <person name="Saada N."/>
            <person name="Tang L."/>
            <person name="Weissenberger G."/>
            <person name="Zhu Y."/>
            <person name="Hemphill L."/>
            <person name="Shang Y."/>
            <person name="Youmans B."/>
            <person name="Ayvaz T."/>
            <person name="Ross M."/>
            <person name="Santibanez J."/>
            <person name="Aqrawi P."/>
            <person name="Gross S."/>
            <person name="Joshi V."/>
            <person name="Fowler G."/>
            <person name="Nazareth L."/>
            <person name="Reid J."/>
            <person name="Worley K."/>
            <person name="Petrosino J."/>
            <person name="Highlander S."/>
            <person name="Gibbs R."/>
        </authorList>
    </citation>
    <scope>NUCLEOTIDE SEQUENCE [LARGE SCALE GENOMIC DNA]</scope>
    <source>
        <strain evidence="10 11">ATCC 51599</strain>
    </source>
</reference>
<dbReference type="AlphaFoldDB" id="E7RXK8"/>